<dbReference type="RefSeq" id="XP_040724257.1">
    <property type="nucleotide sequence ID" value="XM_040871348.1"/>
</dbReference>
<gene>
    <name evidence="2" type="ORF">BCR37DRAFT_393733</name>
</gene>
<dbReference type="GeneID" id="63787947"/>
<comment type="caution">
    <text evidence="2">The sequence shown here is derived from an EMBL/GenBank/DDBJ whole genome shotgun (WGS) entry which is preliminary data.</text>
</comment>
<evidence type="ECO:0000313" key="2">
    <source>
        <dbReference type="EMBL" id="ORY80369.1"/>
    </source>
</evidence>
<sequence length="409" mass="46942">MELQGAPPSYVRETQNLHLVESFTGLHVQPAPQYEPPPIPITLAPTPPRPPRIIQQAYKFRGTLAERCAACYFRYTLRRHHAPSLQQVIAGYHADLSSSRVRRALTSTNPDWRGLQLRRLVNATIDAVVVPELARRAEETARIQQALSQNSTEAIAQQRKEALRAQELEEYNRIALFGDLWTGTREQAIDVGTMHEDLYTRMHLESYAIAGKMQTTQHDRDFALLQTRCLTRMQDSWRNLLRHCDIQLELVRLRGQTGGPILAALMSFEEHKMERALAALKEEFTQCVMQKTQLFPPLRSFHDTFAPMCGSALRAARQVMDEDARGFVYDADFLNQNRLFEHGSNFFSRMKDHLHCLMIREGLKRKAYLAQREAEIEQHREARRLQKEIEKDTGRAPLGKERGGSSSKS</sequence>
<dbReference type="AlphaFoldDB" id="A0A1Y2F902"/>
<organism evidence="2 3">
    <name type="scientific">Protomyces lactucae-debilis</name>
    <dbReference type="NCBI Taxonomy" id="2754530"/>
    <lineage>
        <taxon>Eukaryota</taxon>
        <taxon>Fungi</taxon>
        <taxon>Dikarya</taxon>
        <taxon>Ascomycota</taxon>
        <taxon>Taphrinomycotina</taxon>
        <taxon>Taphrinomycetes</taxon>
        <taxon>Taphrinales</taxon>
        <taxon>Protomycetaceae</taxon>
        <taxon>Protomyces</taxon>
    </lineage>
</organism>
<accession>A0A1Y2F902</accession>
<name>A0A1Y2F902_PROLT</name>
<feature type="region of interest" description="Disordered" evidence="1">
    <location>
        <begin position="380"/>
        <end position="409"/>
    </location>
</feature>
<feature type="compositionally biased region" description="Basic and acidic residues" evidence="1">
    <location>
        <begin position="380"/>
        <end position="403"/>
    </location>
</feature>
<evidence type="ECO:0000313" key="3">
    <source>
        <dbReference type="Proteomes" id="UP000193685"/>
    </source>
</evidence>
<reference evidence="2 3" key="1">
    <citation type="submission" date="2016-07" db="EMBL/GenBank/DDBJ databases">
        <title>Pervasive Adenine N6-methylation of Active Genes in Fungi.</title>
        <authorList>
            <consortium name="DOE Joint Genome Institute"/>
            <person name="Mondo S.J."/>
            <person name="Dannebaum R.O."/>
            <person name="Kuo R.C."/>
            <person name="Labutti K."/>
            <person name="Haridas S."/>
            <person name="Kuo A."/>
            <person name="Salamov A."/>
            <person name="Ahrendt S.R."/>
            <person name="Lipzen A."/>
            <person name="Sullivan W."/>
            <person name="Andreopoulos W.B."/>
            <person name="Clum A."/>
            <person name="Lindquist E."/>
            <person name="Daum C."/>
            <person name="Ramamoorthy G.K."/>
            <person name="Gryganskyi A."/>
            <person name="Culley D."/>
            <person name="Magnuson J.K."/>
            <person name="James T.Y."/>
            <person name="O'Malley M.A."/>
            <person name="Stajich J.E."/>
            <person name="Spatafora J.W."/>
            <person name="Visel A."/>
            <person name="Grigoriev I.V."/>
        </authorList>
    </citation>
    <scope>NUCLEOTIDE SEQUENCE [LARGE SCALE GENOMIC DNA]</scope>
    <source>
        <strain evidence="2 3">12-1054</strain>
    </source>
</reference>
<protein>
    <submittedName>
        <fullName evidence="2">Uncharacterized protein</fullName>
    </submittedName>
</protein>
<proteinExistence type="predicted"/>
<evidence type="ECO:0000256" key="1">
    <source>
        <dbReference type="SAM" id="MobiDB-lite"/>
    </source>
</evidence>
<dbReference type="Proteomes" id="UP000193685">
    <property type="component" value="Unassembled WGS sequence"/>
</dbReference>
<keyword evidence="3" id="KW-1185">Reference proteome</keyword>
<dbReference type="EMBL" id="MCFI01000013">
    <property type="protein sequence ID" value="ORY80369.1"/>
    <property type="molecule type" value="Genomic_DNA"/>
</dbReference>